<sequence>MKRVTIFYVMIMLPVVVMGQDKPVTDVAVTGVLKLHDNDQNNLMDDSNDSQKGLAALGTAMQTQVDTMRTILVRLYNAKTKAQEVVKNLHDVAYAFEIIEQISDYQKQVYSYAQGDAELLLMAAILEKQVVERITMLSTQITLALTGGSKNMLDNKQRDNLIKNAVKELKYIRGIMYGVRREIKSASTAKKFKDPKPLQLTDNRKQIAQELIKEFKQ</sequence>
<protein>
    <submittedName>
        <fullName evidence="1">Uncharacterized protein</fullName>
    </submittedName>
</protein>
<reference evidence="1 2" key="1">
    <citation type="submission" date="2021-12" db="EMBL/GenBank/DDBJ databases">
        <title>Genome sequencing of bacteria with rrn-lacking chromosome and rrn-plasmid.</title>
        <authorList>
            <person name="Anda M."/>
            <person name="Iwasaki W."/>
        </authorList>
    </citation>
    <scope>NUCLEOTIDE SEQUENCE [LARGE SCALE GENOMIC DNA]</scope>
    <source>
        <strain evidence="1 2">NBRC 15940</strain>
    </source>
</reference>
<gene>
    <name evidence="1" type="ORF">PEDI_51810</name>
</gene>
<comment type="caution">
    <text evidence="1">The sequence shown here is derived from an EMBL/GenBank/DDBJ whole genome shotgun (WGS) entry which is preliminary data.</text>
</comment>
<dbReference type="AlphaFoldDB" id="A0AAN5AMN6"/>
<keyword evidence="2" id="KW-1185">Reference proteome</keyword>
<evidence type="ECO:0000313" key="1">
    <source>
        <dbReference type="EMBL" id="GJM64629.1"/>
    </source>
</evidence>
<dbReference type="EMBL" id="BQKE01000006">
    <property type="protein sequence ID" value="GJM64629.1"/>
    <property type="molecule type" value="Genomic_DNA"/>
</dbReference>
<proteinExistence type="predicted"/>
<accession>A0AAN5AMN6</accession>
<dbReference type="Proteomes" id="UP001310022">
    <property type="component" value="Unassembled WGS sequence"/>
</dbReference>
<dbReference type="RefSeq" id="WP_338239693.1">
    <property type="nucleotide sequence ID" value="NZ_BQKE01000006.1"/>
</dbReference>
<name>A0AAN5AMN6_9BACT</name>
<evidence type="ECO:0000313" key="2">
    <source>
        <dbReference type="Proteomes" id="UP001310022"/>
    </source>
</evidence>
<organism evidence="1 2">
    <name type="scientific">Persicobacter diffluens</name>
    <dbReference type="NCBI Taxonomy" id="981"/>
    <lineage>
        <taxon>Bacteria</taxon>
        <taxon>Pseudomonadati</taxon>
        <taxon>Bacteroidota</taxon>
        <taxon>Cytophagia</taxon>
        <taxon>Cytophagales</taxon>
        <taxon>Persicobacteraceae</taxon>
        <taxon>Persicobacter</taxon>
    </lineage>
</organism>